<dbReference type="PIRSF" id="PIRSF030250">
    <property type="entry name" value="Ptase_At2g46880"/>
    <property type="match status" value="1"/>
</dbReference>
<reference evidence="2 3" key="1">
    <citation type="journal article" date="2007" name="Int. J. Syst. Evol. Microbiol.">
        <title>Paenibacillus ginsengarvi sp. nov., isolated from soil from ginseng cultivation.</title>
        <authorList>
            <person name="Yoon M.H."/>
            <person name="Ten L.N."/>
            <person name="Im W.T."/>
        </authorList>
    </citation>
    <scope>NUCLEOTIDE SEQUENCE [LARGE SCALE GENOMIC DNA]</scope>
    <source>
        <strain evidence="2 3">KCTC 13059</strain>
    </source>
</reference>
<dbReference type="Proteomes" id="UP000282311">
    <property type="component" value="Unassembled WGS sequence"/>
</dbReference>
<dbReference type="GO" id="GO:0016788">
    <property type="term" value="F:hydrolase activity, acting on ester bonds"/>
    <property type="evidence" value="ECO:0007669"/>
    <property type="project" value="TreeGrafter"/>
</dbReference>
<protein>
    <submittedName>
        <fullName evidence="2">Metallophosphoesterase</fullName>
    </submittedName>
</protein>
<dbReference type="OrthoDB" id="9816081at2"/>
<dbReference type="Pfam" id="PF00149">
    <property type="entry name" value="Metallophos"/>
    <property type="match status" value="1"/>
</dbReference>
<dbReference type="RefSeq" id="WP_120749335.1">
    <property type="nucleotide sequence ID" value="NZ_RBAH01000017.1"/>
</dbReference>
<feature type="domain" description="Calcineurin-like phosphoesterase" evidence="1">
    <location>
        <begin position="17"/>
        <end position="253"/>
    </location>
</feature>
<name>A0A3B0C7F8_9BACL</name>
<gene>
    <name evidence="2" type="ORF">D7M11_21580</name>
</gene>
<evidence type="ECO:0000313" key="3">
    <source>
        <dbReference type="Proteomes" id="UP000282311"/>
    </source>
</evidence>
<evidence type="ECO:0000313" key="2">
    <source>
        <dbReference type="EMBL" id="RKN78966.1"/>
    </source>
</evidence>
<dbReference type="GO" id="GO:0005737">
    <property type="term" value="C:cytoplasm"/>
    <property type="evidence" value="ECO:0007669"/>
    <property type="project" value="TreeGrafter"/>
</dbReference>
<dbReference type="Gene3D" id="3.60.21.10">
    <property type="match status" value="1"/>
</dbReference>
<dbReference type="CDD" id="cd07383">
    <property type="entry name" value="MPP_Dcr2"/>
    <property type="match status" value="1"/>
</dbReference>
<dbReference type="AlphaFoldDB" id="A0A3B0C7F8"/>
<dbReference type="InterPro" id="IPR029052">
    <property type="entry name" value="Metallo-depent_PP-like"/>
</dbReference>
<dbReference type="PANTHER" id="PTHR32440">
    <property type="entry name" value="PHOSPHATASE DCR2-RELATED-RELATED"/>
    <property type="match status" value="1"/>
</dbReference>
<dbReference type="EMBL" id="RBAH01000017">
    <property type="protein sequence ID" value="RKN78966.1"/>
    <property type="molecule type" value="Genomic_DNA"/>
</dbReference>
<sequence length="320" mass="36085">MSSNRKQLKFRQDGTFTIAQFTDVHWMHGLEADLRSRELMERVIREEKPDLIVFTGDLIYTGKVKEGREPCTDPKKALREAVAAAEENAIPWAVVFGNHDTEKFITREELAAEVETYAHAVSTRGPEELSGCGNFVLELQGGDGRAAAALYGLDSGAYSFLPQVGGYDWVRRDQIAWYLNESRRLTEQNGGEPMPALAFFHIPLPEYDLVWRTKTCYGEKYEDVCCARVNSGLFAALVEGGDVLATFCGHDHVNDYWGELFGIKLTYGRATGYNTYGREGFPRGSRLIRLTEGRRDFETWLRLDDGSVVLEQPEHVPDRG</sequence>
<proteinExistence type="predicted"/>
<dbReference type="SUPFAM" id="SSF56300">
    <property type="entry name" value="Metallo-dependent phosphatases"/>
    <property type="match status" value="1"/>
</dbReference>
<accession>A0A3B0C7F8</accession>
<dbReference type="InterPro" id="IPR011230">
    <property type="entry name" value="PAP14/16/28/29"/>
</dbReference>
<dbReference type="InterPro" id="IPR004843">
    <property type="entry name" value="Calcineurin-like_PHP"/>
</dbReference>
<evidence type="ECO:0000259" key="1">
    <source>
        <dbReference type="Pfam" id="PF00149"/>
    </source>
</evidence>
<keyword evidence="3" id="KW-1185">Reference proteome</keyword>
<organism evidence="2 3">
    <name type="scientific">Paenibacillus ginsengarvi</name>
    <dbReference type="NCBI Taxonomy" id="400777"/>
    <lineage>
        <taxon>Bacteria</taxon>
        <taxon>Bacillati</taxon>
        <taxon>Bacillota</taxon>
        <taxon>Bacilli</taxon>
        <taxon>Bacillales</taxon>
        <taxon>Paenibacillaceae</taxon>
        <taxon>Paenibacillus</taxon>
    </lineage>
</organism>
<comment type="caution">
    <text evidence="2">The sequence shown here is derived from an EMBL/GenBank/DDBJ whole genome shotgun (WGS) entry which is preliminary data.</text>
</comment>